<keyword evidence="5 7" id="KW-0472">Membrane</keyword>
<evidence type="ECO:0000256" key="3">
    <source>
        <dbReference type="ARBA" id="ARBA00022692"/>
    </source>
</evidence>
<dbReference type="Proteomes" id="UP000199249">
    <property type="component" value="Unassembled WGS sequence"/>
</dbReference>
<feature type="transmembrane region" description="Helical" evidence="7">
    <location>
        <begin position="340"/>
        <end position="358"/>
    </location>
</feature>
<keyword evidence="3 7" id="KW-0812">Transmembrane</keyword>
<keyword evidence="10" id="KW-1185">Reference proteome</keyword>
<dbReference type="PANTHER" id="PTHR23519:SF1">
    <property type="entry name" value="AUTOPHAGY-RELATED PROTEIN 22"/>
    <property type="match status" value="1"/>
</dbReference>
<dbReference type="GO" id="GO:0012505">
    <property type="term" value="C:endomembrane system"/>
    <property type="evidence" value="ECO:0007669"/>
    <property type="project" value="UniProtKB-SubCell"/>
</dbReference>
<gene>
    <name evidence="9" type="ORF">SAMN04488069_101167</name>
</gene>
<dbReference type="AlphaFoldDB" id="A0A1H3B5A0"/>
<feature type="transmembrane region" description="Helical" evidence="7">
    <location>
        <begin position="278"/>
        <end position="298"/>
    </location>
</feature>
<dbReference type="EMBL" id="FNOV01000001">
    <property type="protein sequence ID" value="SDX37190.1"/>
    <property type="molecule type" value="Genomic_DNA"/>
</dbReference>
<dbReference type="Gene3D" id="1.20.1250.20">
    <property type="entry name" value="MFS general substrate transporter like domains"/>
    <property type="match status" value="1"/>
</dbReference>
<evidence type="ECO:0000256" key="5">
    <source>
        <dbReference type="ARBA" id="ARBA00023136"/>
    </source>
</evidence>
<accession>A0A1H3B5A0</accession>
<dbReference type="InterPro" id="IPR024671">
    <property type="entry name" value="Atg22-like"/>
</dbReference>
<evidence type="ECO:0000256" key="6">
    <source>
        <dbReference type="SAM" id="MobiDB-lite"/>
    </source>
</evidence>
<dbReference type="InterPro" id="IPR050495">
    <property type="entry name" value="ATG22/LtaA_families"/>
</dbReference>
<evidence type="ECO:0000256" key="2">
    <source>
        <dbReference type="ARBA" id="ARBA00022448"/>
    </source>
</evidence>
<feature type="domain" description="Major facilitator superfamily (MFS) profile" evidence="8">
    <location>
        <begin position="273"/>
        <end position="481"/>
    </location>
</feature>
<feature type="transmembrane region" description="Helical" evidence="7">
    <location>
        <begin position="178"/>
        <end position="197"/>
    </location>
</feature>
<keyword evidence="4 7" id="KW-1133">Transmembrane helix</keyword>
<reference evidence="10" key="1">
    <citation type="submission" date="2016-10" db="EMBL/GenBank/DDBJ databases">
        <authorList>
            <person name="Varghese N."/>
            <person name="Submissions S."/>
        </authorList>
    </citation>
    <scope>NUCLEOTIDE SEQUENCE [LARGE SCALE GENOMIC DNA]</scope>
    <source>
        <strain evidence="10">CGMCC 1.8975</strain>
    </source>
</reference>
<dbReference type="RefSeq" id="WP_092736899.1">
    <property type="nucleotide sequence ID" value="NZ_FNOV01000001.1"/>
</dbReference>
<feature type="transmembrane region" description="Helical" evidence="7">
    <location>
        <begin position="432"/>
        <end position="449"/>
    </location>
</feature>
<dbReference type="InterPro" id="IPR020846">
    <property type="entry name" value="MFS_dom"/>
</dbReference>
<feature type="region of interest" description="Disordered" evidence="6">
    <location>
        <begin position="460"/>
        <end position="481"/>
    </location>
</feature>
<sequence>MPEPAAAVASPEAGFHNIPKDDKRITRGWTFYDWANSVYPLVITSSIFPIYWGSVVKDLTGTDSGKTPVEFLGVHIPGTSLQNYSVSAAFLIIALISPLLTALADYSGRRKLFMQVFCYLGAASCAGLYFFDASTFTMGVFIFIMATVGFSGSIVFYNSYLPDISSEEQFDSLSARGFSMGYIGSVLLLVMCLVLIQGPTLSGTPLFGLEVGEATRLSFLLTGLWWAGFAQIPFATLPADPGRPAGATNDSGWVLNGFRELGKVWEETKHQPNLKRFLLAYFTYNMGVQTVMYVATLFGSEELKLETSALIMTILLLQLVGILGAWLFAKLSERIGNTRALSWAVFIWMLICVAGYFVQAGWSFYALASVIGLTMGAVQSLSRSTYSKIIPENTPNPAAYFSFFDVTEKVGIVIGLLVFGGISQIMGGNMRYSILALIVFFILGLYFLLQLRGRKLREDSGTAPDTFPGPPPASVAAGTPL</sequence>
<feature type="transmembrane region" description="Helical" evidence="7">
    <location>
        <begin position="217"/>
        <end position="237"/>
    </location>
</feature>
<feature type="transmembrane region" description="Helical" evidence="7">
    <location>
        <begin position="137"/>
        <end position="157"/>
    </location>
</feature>
<keyword evidence="2" id="KW-0813">Transport</keyword>
<feature type="transmembrane region" description="Helical" evidence="7">
    <location>
        <begin position="364"/>
        <end position="381"/>
    </location>
</feature>
<comment type="subcellular location">
    <subcellularLocation>
        <location evidence="1">Endomembrane system</location>
        <topology evidence="1">Multi-pass membrane protein</topology>
    </subcellularLocation>
</comment>
<dbReference type="OrthoDB" id="9768783at2"/>
<feature type="transmembrane region" description="Helical" evidence="7">
    <location>
        <begin position="112"/>
        <end position="131"/>
    </location>
</feature>
<dbReference type="STRING" id="651662.SAMN04488069_101167"/>
<evidence type="ECO:0000259" key="8">
    <source>
        <dbReference type="PROSITE" id="PS50850"/>
    </source>
</evidence>
<feature type="transmembrane region" description="Helical" evidence="7">
    <location>
        <begin position="410"/>
        <end position="426"/>
    </location>
</feature>
<dbReference type="SUPFAM" id="SSF103473">
    <property type="entry name" value="MFS general substrate transporter"/>
    <property type="match status" value="1"/>
</dbReference>
<dbReference type="GO" id="GO:0022857">
    <property type="term" value="F:transmembrane transporter activity"/>
    <property type="evidence" value="ECO:0007669"/>
    <property type="project" value="InterPro"/>
</dbReference>
<evidence type="ECO:0000256" key="4">
    <source>
        <dbReference type="ARBA" id="ARBA00022989"/>
    </source>
</evidence>
<evidence type="ECO:0000256" key="1">
    <source>
        <dbReference type="ARBA" id="ARBA00004127"/>
    </source>
</evidence>
<dbReference type="PROSITE" id="PS50850">
    <property type="entry name" value="MFS"/>
    <property type="match status" value="1"/>
</dbReference>
<feature type="transmembrane region" description="Helical" evidence="7">
    <location>
        <begin position="31"/>
        <end position="52"/>
    </location>
</feature>
<name>A0A1H3B5A0_9BACT</name>
<protein>
    <submittedName>
        <fullName evidence="9">MFS transporter, UMF1 family</fullName>
    </submittedName>
</protein>
<dbReference type="InterPro" id="IPR036259">
    <property type="entry name" value="MFS_trans_sf"/>
</dbReference>
<feature type="transmembrane region" description="Helical" evidence="7">
    <location>
        <begin position="81"/>
        <end position="100"/>
    </location>
</feature>
<feature type="transmembrane region" description="Helical" evidence="7">
    <location>
        <begin position="310"/>
        <end position="328"/>
    </location>
</feature>
<proteinExistence type="predicted"/>
<organism evidence="9 10">
    <name type="scientific">Hymenobacter psychrophilus</name>
    <dbReference type="NCBI Taxonomy" id="651662"/>
    <lineage>
        <taxon>Bacteria</taxon>
        <taxon>Pseudomonadati</taxon>
        <taxon>Bacteroidota</taxon>
        <taxon>Cytophagia</taxon>
        <taxon>Cytophagales</taxon>
        <taxon>Hymenobacteraceae</taxon>
        <taxon>Hymenobacter</taxon>
    </lineage>
</organism>
<evidence type="ECO:0000313" key="9">
    <source>
        <dbReference type="EMBL" id="SDX37190.1"/>
    </source>
</evidence>
<evidence type="ECO:0000313" key="10">
    <source>
        <dbReference type="Proteomes" id="UP000199249"/>
    </source>
</evidence>
<dbReference type="PANTHER" id="PTHR23519">
    <property type="entry name" value="AUTOPHAGY-RELATED PROTEIN 22"/>
    <property type="match status" value="1"/>
</dbReference>
<dbReference type="Pfam" id="PF11700">
    <property type="entry name" value="ATG22"/>
    <property type="match status" value="1"/>
</dbReference>
<evidence type="ECO:0000256" key="7">
    <source>
        <dbReference type="SAM" id="Phobius"/>
    </source>
</evidence>